<dbReference type="Gene3D" id="3.30.70.270">
    <property type="match status" value="1"/>
</dbReference>
<accession>A0ABU0W4Q7</accession>
<comment type="catalytic activity">
    <reaction evidence="2">
        <text>2 GTP = 3',3'-c-di-GMP + 2 diphosphate</text>
        <dbReference type="Rhea" id="RHEA:24898"/>
        <dbReference type="ChEBI" id="CHEBI:33019"/>
        <dbReference type="ChEBI" id="CHEBI:37565"/>
        <dbReference type="ChEBI" id="CHEBI:58805"/>
        <dbReference type="EC" id="2.7.7.65"/>
    </reaction>
</comment>
<dbReference type="SUPFAM" id="SSF55073">
    <property type="entry name" value="Nucleotide cyclase"/>
    <property type="match status" value="1"/>
</dbReference>
<dbReference type="EC" id="2.7.7.65" evidence="1"/>
<dbReference type="InterPro" id="IPR050469">
    <property type="entry name" value="Diguanylate_Cyclase"/>
</dbReference>
<organism evidence="5 6">
    <name type="scientific">Natronospira bacteriovora</name>
    <dbReference type="NCBI Taxonomy" id="3069753"/>
    <lineage>
        <taxon>Bacteria</taxon>
        <taxon>Pseudomonadati</taxon>
        <taxon>Pseudomonadota</taxon>
        <taxon>Gammaproteobacteria</taxon>
        <taxon>Natronospirales</taxon>
        <taxon>Natronospiraceae</taxon>
        <taxon>Natronospira</taxon>
    </lineage>
</organism>
<dbReference type="NCBIfam" id="TIGR00254">
    <property type="entry name" value="GGDEF"/>
    <property type="match status" value="1"/>
</dbReference>
<dbReference type="GO" id="GO:0052621">
    <property type="term" value="F:diguanylate cyclase activity"/>
    <property type="evidence" value="ECO:0007669"/>
    <property type="project" value="UniProtKB-EC"/>
</dbReference>
<protein>
    <recommendedName>
        <fullName evidence="1">diguanylate cyclase</fullName>
        <ecNumber evidence="1">2.7.7.65</ecNumber>
    </recommendedName>
</protein>
<feature type="transmembrane region" description="Helical" evidence="3">
    <location>
        <begin position="71"/>
        <end position="88"/>
    </location>
</feature>
<dbReference type="InterPro" id="IPR000160">
    <property type="entry name" value="GGDEF_dom"/>
</dbReference>
<feature type="transmembrane region" description="Helical" evidence="3">
    <location>
        <begin position="181"/>
        <end position="199"/>
    </location>
</feature>
<keyword evidence="5" id="KW-0808">Transferase</keyword>
<dbReference type="PANTHER" id="PTHR45138:SF9">
    <property type="entry name" value="DIGUANYLATE CYCLASE DGCM-RELATED"/>
    <property type="match status" value="1"/>
</dbReference>
<evidence type="ECO:0000313" key="5">
    <source>
        <dbReference type="EMBL" id="MDQ2069009.1"/>
    </source>
</evidence>
<proteinExistence type="predicted"/>
<dbReference type="RefSeq" id="WP_306727504.1">
    <property type="nucleotide sequence ID" value="NZ_JAVDDT010000002.1"/>
</dbReference>
<dbReference type="Proteomes" id="UP001239019">
    <property type="component" value="Unassembled WGS sequence"/>
</dbReference>
<evidence type="ECO:0000256" key="2">
    <source>
        <dbReference type="ARBA" id="ARBA00034247"/>
    </source>
</evidence>
<dbReference type="PANTHER" id="PTHR45138">
    <property type="entry name" value="REGULATORY COMPONENTS OF SENSORY TRANSDUCTION SYSTEM"/>
    <property type="match status" value="1"/>
</dbReference>
<dbReference type="Pfam" id="PF00990">
    <property type="entry name" value="GGDEF"/>
    <property type="match status" value="1"/>
</dbReference>
<dbReference type="EMBL" id="JAVDDT010000002">
    <property type="protein sequence ID" value="MDQ2069009.1"/>
    <property type="molecule type" value="Genomic_DNA"/>
</dbReference>
<comment type="caution">
    <text evidence="5">The sequence shown here is derived from an EMBL/GenBank/DDBJ whole genome shotgun (WGS) entry which is preliminary data.</text>
</comment>
<evidence type="ECO:0000313" key="6">
    <source>
        <dbReference type="Proteomes" id="UP001239019"/>
    </source>
</evidence>
<keyword evidence="3" id="KW-0812">Transmembrane</keyword>
<gene>
    <name evidence="5" type="ORF">RBH19_03885</name>
</gene>
<name>A0ABU0W4Q7_9GAMM</name>
<keyword evidence="3" id="KW-1133">Transmembrane helix</keyword>
<keyword evidence="5" id="KW-0548">Nucleotidyltransferase</keyword>
<dbReference type="PROSITE" id="PS50887">
    <property type="entry name" value="GGDEF"/>
    <property type="match status" value="1"/>
</dbReference>
<evidence type="ECO:0000256" key="3">
    <source>
        <dbReference type="SAM" id="Phobius"/>
    </source>
</evidence>
<feature type="domain" description="GGDEF" evidence="4">
    <location>
        <begin position="246"/>
        <end position="377"/>
    </location>
</feature>
<keyword evidence="6" id="KW-1185">Reference proteome</keyword>
<keyword evidence="3" id="KW-0472">Membrane</keyword>
<feature type="transmembrane region" description="Helical" evidence="3">
    <location>
        <begin position="100"/>
        <end position="117"/>
    </location>
</feature>
<dbReference type="SMART" id="SM00267">
    <property type="entry name" value="GGDEF"/>
    <property type="match status" value="1"/>
</dbReference>
<reference evidence="5 6" key="1">
    <citation type="submission" date="2023-08" db="EMBL/GenBank/DDBJ databases">
        <title>Whole-genome sequencing of halo(alkali)philic microorganisms from hypersaline lakes.</title>
        <authorList>
            <person name="Sorokin D.Y."/>
            <person name="Abbas B."/>
            <person name="Merkel A.Y."/>
        </authorList>
    </citation>
    <scope>NUCLEOTIDE SEQUENCE [LARGE SCALE GENOMIC DNA]</scope>
    <source>
        <strain evidence="5 6">AB-CW4</strain>
    </source>
</reference>
<dbReference type="InterPro" id="IPR029787">
    <property type="entry name" value="Nucleotide_cyclase"/>
</dbReference>
<feature type="transmembrane region" description="Helical" evidence="3">
    <location>
        <begin position="37"/>
        <end position="59"/>
    </location>
</feature>
<sequence length="377" mass="41887">MTVGSSARRLMAMIFPTVPAAWQADFETFQRQLARRIAVVAALAILILLPAFQFIDYVIYESQDDLHLHNALWRLPVSLAALGILFLRWKQPDGAWPRPLLLLMAFALMTMMVGIFANDKVFQGGPADYTSQGLIITIAAVSMAATRGLRDIPVIYGLPFLSLPFLLIHNGVALSSVTTHLVYPAAMLVVACIVVELIYHSNIRSFMANQQLKESAMTDPLTGLLNRRAMSKELTTAHARSLRHEVRYAIIMADLDRFKRVNDAHGHDVGDQVLVELGNRLTTSLRREDRVSRWGGEEFLMLVQDTDESASLEVAEKIRKAVEEAPFPTSAGPLPITLSLGLALNSERDTTETVIIRADKALYQAKQNGRNRVELAE</sequence>
<evidence type="ECO:0000259" key="4">
    <source>
        <dbReference type="PROSITE" id="PS50887"/>
    </source>
</evidence>
<evidence type="ECO:0000256" key="1">
    <source>
        <dbReference type="ARBA" id="ARBA00012528"/>
    </source>
</evidence>
<feature type="transmembrane region" description="Helical" evidence="3">
    <location>
        <begin position="153"/>
        <end position="175"/>
    </location>
</feature>
<dbReference type="InterPro" id="IPR043128">
    <property type="entry name" value="Rev_trsase/Diguanyl_cyclase"/>
</dbReference>
<dbReference type="CDD" id="cd01949">
    <property type="entry name" value="GGDEF"/>
    <property type="match status" value="1"/>
</dbReference>